<dbReference type="EMBL" id="CAJVCH010570851">
    <property type="protein sequence ID" value="CAG7836026.1"/>
    <property type="molecule type" value="Genomic_DNA"/>
</dbReference>
<protein>
    <submittedName>
        <fullName evidence="2">Uncharacterized protein</fullName>
    </submittedName>
</protein>
<accession>A0A8J2Q674</accession>
<evidence type="ECO:0000313" key="3">
    <source>
        <dbReference type="Proteomes" id="UP000708208"/>
    </source>
</evidence>
<proteinExistence type="predicted"/>
<gene>
    <name evidence="2" type="ORF">AFUS01_LOCUS45320</name>
</gene>
<name>A0A8J2Q674_9HEXA</name>
<sequence length="74" mass="8503">MTVVKSKRGEEQQQYSRPSSEVNSLSLVLGVELIDLMVGKRRLTECHEVFECSPPREDPVIISQRIEKEEKKSD</sequence>
<organism evidence="2 3">
    <name type="scientific">Allacma fusca</name>
    <dbReference type="NCBI Taxonomy" id="39272"/>
    <lineage>
        <taxon>Eukaryota</taxon>
        <taxon>Metazoa</taxon>
        <taxon>Ecdysozoa</taxon>
        <taxon>Arthropoda</taxon>
        <taxon>Hexapoda</taxon>
        <taxon>Collembola</taxon>
        <taxon>Symphypleona</taxon>
        <taxon>Sminthuridae</taxon>
        <taxon>Allacma</taxon>
    </lineage>
</organism>
<reference evidence="2" key="1">
    <citation type="submission" date="2021-06" db="EMBL/GenBank/DDBJ databases">
        <authorList>
            <person name="Hodson N. C."/>
            <person name="Mongue J. A."/>
            <person name="Jaron S. K."/>
        </authorList>
    </citation>
    <scope>NUCLEOTIDE SEQUENCE</scope>
</reference>
<feature type="compositionally biased region" description="Polar residues" evidence="1">
    <location>
        <begin position="12"/>
        <end position="21"/>
    </location>
</feature>
<comment type="caution">
    <text evidence="2">The sequence shown here is derived from an EMBL/GenBank/DDBJ whole genome shotgun (WGS) entry which is preliminary data.</text>
</comment>
<evidence type="ECO:0000313" key="2">
    <source>
        <dbReference type="EMBL" id="CAG7836026.1"/>
    </source>
</evidence>
<dbReference type="Proteomes" id="UP000708208">
    <property type="component" value="Unassembled WGS sequence"/>
</dbReference>
<evidence type="ECO:0000256" key="1">
    <source>
        <dbReference type="SAM" id="MobiDB-lite"/>
    </source>
</evidence>
<feature type="region of interest" description="Disordered" evidence="1">
    <location>
        <begin position="1"/>
        <end position="21"/>
    </location>
</feature>
<dbReference type="AlphaFoldDB" id="A0A8J2Q674"/>
<keyword evidence="3" id="KW-1185">Reference proteome</keyword>